<proteinExistence type="predicted"/>
<name>A0A0A9BN09_ARUDO</name>
<evidence type="ECO:0000313" key="1">
    <source>
        <dbReference type="EMBL" id="JAD64761.1"/>
    </source>
</evidence>
<accession>A0A0A9BN09</accession>
<reference evidence="1" key="2">
    <citation type="journal article" date="2015" name="Data Brief">
        <title>Shoot transcriptome of the giant reed, Arundo donax.</title>
        <authorList>
            <person name="Barrero R.A."/>
            <person name="Guerrero F.D."/>
            <person name="Moolhuijzen P."/>
            <person name="Goolsby J.A."/>
            <person name="Tidwell J."/>
            <person name="Bellgard S.E."/>
            <person name="Bellgard M.I."/>
        </authorList>
    </citation>
    <scope>NUCLEOTIDE SEQUENCE</scope>
    <source>
        <tissue evidence="1">Shoot tissue taken approximately 20 cm above the soil surface</tissue>
    </source>
</reference>
<dbReference type="EMBL" id="GBRH01233134">
    <property type="protein sequence ID" value="JAD64761.1"/>
    <property type="molecule type" value="Transcribed_RNA"/>
</dbReference>
<reference evidence="1" key="1">
    <citation type="submission" date="2014-09" db="EMBL/GenBank/DDBJ databases">
        <authorList>
            <person name="Magalhaes I.L.F."/>
            <person name="Oliveira U."/>
            <person name="Santos F.R."/>
            <person name="Vidigal T.H.D.A."/>
            <person name="Brescovit A.D."/>
            <person name="Santos A.J."/>
        </authorList>
    </citation>
    <scope>NUCLEOTIDE SEQUENCE</scope>
    <source>
        <tissue evidence="1">Shoot tissue taken approximately 20 cm above the soil surface</tissue>
    </source>
</reference>
<dbReference type="AlphaFoldDB" id="A0A0A9BN09"/>
<protein>
    <submittedName>
        <fullName evidence="1">Uncharacterized protein</fullName>
    </submittedName>
</protein>
<sequence length="22" mass="2471">MELQWSAHETCELAAAERVKPA</sequence>
<organism evidence="1">
    <name type="scientific">Arundo donax</name>
    <name type="common">Giant reed</name>
    <name type="synonym">Donax arundinaceus</name>
    <dbReference type="NCBI Taxonomy" id="35708"/>
    <lineage>
        <taxon>Eukaryota</taxon>
        <taxon>Viridiplantae</taxon>
        <taxon>Streptophyta</taxon>
        <taxon>Embryophyta</taxon>
        <taxon>Tracheophyta</taxon>
        <taxon>Spermatophyta</taxon>
        <taxon>Magnoliopsida</taxon>
        <taxon>Liliopsida</taxon>
        <taxon>Poales</taxon>
        <taxon>Poaceae</taxon>
        <taxon>PACMAD clade</taxon>
        <taxon>Arundinoideae</taxon>
        <taxon>Arundineae</taxon>
        <taxon>Arundo</taxon>
    </lineage>
</organism>